<sequence>MKCLFIINPSSGTKTIQKNLDQMIGQMILKQIVQTIDVFYTQKRRCLSA</sequence>
<keyword evidence="2" id="KW-1185">Reference proteome</keyword>
<protein>
    <submittedName>
        <fullName evidence="1">Acylglycerol kinase family protein</fullName>
    </submittedName>
</protein>
<dbReference type="RefSeq" id="WP_290141215.1">
    <property type="nucleotide sequence ID" value="NZ_CP101620.1"/>
</dbReference>
<reference evidence="1" key="1">
    <citation type="submission" date="2022-07" db="EMBL/GenBank/DDBJ databases">
        <title>Faecal culturing of patients with breast cancer.</title>
        <authorList>
            <person name="Teng N.M.Y."/>
            <person name="Kiu R."/>
            <person name="Evans R."/>
            <person name="Baker D.J."/>
            <person name="Zenner C."/>
            <person name="Robinson S.D."/>
            <person name="Hall L.J."/>
        </authorList>
    </citation>
    <scope>NUCLEOTIDE SEQUENCE</scope>
    <source>
        <strain evidence="1">LH1062</strain>
    </source>
</reference>
<evidence type="ECO:0000313" key="2">
    <source>
        <dbReference type="Proteomes" id="UP001060112"/>
    </source>
</evidence>
<keyword evidence="1" id="KW-0418">Kinase</keyword>
<keyword evidence="1" id="KW-0808">Transferase</keyword>
<dbReference type="EMBL" id="CP101620">
    <property type="protein sequence ID" value="UTY39807.1"/>
    <property type="molecule type" value="Genomic_DNA"/>
</dbReference>
<proteinExistence type="predicted"/>
<evidence type="ECO:0000313" key="1">
    <source>
        <dbReference type="EMBL" id="UTY39807.1"/>
    </source>
</evidence>
<dbReference type="Proteomes" id="UP001060112">
    <property type="component" value="Chromosome"/>
</dbReference>
<dbReference type="GO" id="GO:0016301">
    <property type="term" value="F:kinase activity"/>
    <property type="evidence" value="ECO:0007669"/>
    <property type="project" value="UniProtKB-KW"/>
</dbReference>
<gene>
    <name evidence="1" type="ORF">NMU03_03080</name>
</gene>
<name>A0ABY5I365_9FIRM</name>
<accession>A0ABY5I365</accession>
<organism evidence="1 2">
    <name type="scientific">Allocoprobacillus halotolerans</name>
    <dbReference type="NCBI Taxonomy" id="2944914"/>
    <lineage>
        <taxon>Bacteria</taxon>
        <taxon>Bacillati</taxon>
        <taxon>Bacillota</taxon>
        <taxon>Erysipelotrichia</taxon>
        <taxon>Erysipelotrichales</taxon>
        <taxon>Erysipelotrichaceae</taxon>
        <taxon>Allocoprobacillus</taxon>
    </lineage>
</organism>